<accession>A0ABW1WUT6</accession>
<keyword evidence="3" id="KW-1185">Reference proteome</keyword>
<proteinExistence type="predicted"/>
<dbReference type="RefSeq" id="WP_192282836.1">
    <property type="nucleotide sequence ID" value="NZ_JBHSTT010000087.1"/>
</dbReference>
<dbReference type="EMBL" id="JBHSTT010000087">
    <property type="protein sequence ID" value="MFC6392064.1"/>
    <property type="molecule type" value="Genomic_DNA"/>
</dbReference>
<reference evidence="3" key="1">
    <citation type="journal article" date="2019" name="Int. J. Syst. Evol. Microbiol.">
        <title>The Global Catalogue of Microorganisms (GCM) 10K type strain sequencing project: providing services to taxonomists for standard genome sequencing and annotation.</title>
        <authorList>
            <consortium name="The Broad Institute Genomics Platform"/>
            <consortium name="The Broad Institute Genome Sequencing Center for Infectious Disease"/>
            <person name="Wu L."/>
            <person name="Ma J."/>
        </authorList>
    </citation>
    <scope>NUCLEOTIDE SEQUENCE [LARGE SCALE GENOMIC DNA]</scope>
    <source>
        <strain evidence="3">CCUG 36916</strain>
    </source>
</reference>
<feature type="compositionally biased region" description="Basic and acidic residues" evidence="1">
    <location>
        <begin position="48"/>
        <end position="71"/>
    </location>
</feature>
<evidence type="ECO:0000256" key="1">
    <source>
        <dbReference type="SAM" id="MobiDB-lite"/>
    </source>
</evidence>
<comment type="caution">
    <text evidence="2">The sequence shown here is derived from an EMBL/GenBank/DDBJ whole genome shotgun (WGS) entry which is preliminary data.</text>
</comment>
<feature type="region of interest" description="Disordered" evidence="1">
    <location>
        <begin position="44"/>
        <end position="71"/>
    </location>
</feature>
<organism evidence="2 3">
    <name type="scientific">Methylorubrum zatmanii</name>
    <dbReference type="NCBI Taxonomy" id="29429"/>
    <lineage>
        <taxon>Bacteria</taxon>
        <taxon>Pseudomonadati</taxon>
        <taxon>Pseudomonadota</taxon>
        <taxon>Alphaproteobacteria</taxon>
        <taxon>Hyphomicrobiales</taxon>
        <taxon>Methylobacteriaceae</taxon>
        <taxon>Methylorubrum</taxon>
    </lineage>
</organism>
<evidence type="ECO:0000313" key="2">
    <source>
        <dbReference type="EMBL" id="MFC6392064.1"/>
    </source>
</evidence>
<dbReference type="Proteomes" id="UP001596237">
    <property type="component" value="Unassembled WGS sequence"/>
</dbReference>
<evidence type="ECO:0008006" key="4">
    <source>
        <dbReference type="Google" id="ProtNLM"/>
    </source>
</evidence>
<protein>
    <recommendedName>
        <fullName evidence="4">IS66 family transposase</fullName>
    </recommendedName>
</protein>
<sequence>MPNDLDELREIERLLREAEAKLESVGTFRQRTLLQMALFEVGRRVRASGREDERPKDDRSTAAPPRDEHGR</sequence>
<evidence type="ECO:0000313" key="3">
    <source>
        <dbReference type="Proteomes" id="UP001596237"/>
    </source>
</evidence>
<gene>
    <name evidence="2" type="ORF">ACFQDP_22405</name>
</gene>
<name>A0ABW1WUT6_9HYPH</name>